<evidence type="ECO:0000313" key="3">
    <source>
        <dbReference type="Proteomes" id="UP000294489"/>
    </source>
</evidence>
<accession>A0A4R8FD20</accession>
<organism evidence="2 3">
    <name type="scientific">Modicisalibacter xianhensis</name>
    <dbReference type="NCBI Taxonomy" id="442341"/>
    <lineage>
        <taxon>Bacteria</taxon>
        <taxon>Pseudomonadati</taxon>
        <taxon>Pseudomonadota</taxon>
        <taxon>Gammaproteobacteria</taxon>
        <taxon>Oceanospirillales</taxon>
        <taxon>Halomonadaceae</taxon>
        <taxon>Modicisalibacter</taxon>
    </lineage>
</organism>
<evidence type="ECO:0000313" key="2">
    <source>
        <dbReference type="EMBL" id="TDX23710.1"/>
    </source>
</evidence>
<name>A0A4R8FD20_9GAMM</name>
<dbReference type="Pfam" id="PF13455">
    <property type="entry name" value="MUG113"/>
    <property type="match status" value="1"/>
</dbReference>
<dbReference type="EMBL" id="SOEC01000024">
    <property type="protein sequence ID" value="TDX23710.1"/>
    <property type="molecule type" value="Genomic_DNA"/>
</dbReference>
<reference evidence="2 3" key="1">
    <citation type="submission" date="2019-03" db="EMBL/GenBank/DDBJ databases">
        <title>Freshwater and sediment microbial communities from various areas in North America, analyzing microbe dynamics in response to fracking.</title>
        <authorList>
            <person name="Lamendella R."/>
        </authorList>
    </citation>
    <scope>NUCLEOTIDE SEQUENCE [LARGE SCALE GENOMIC DNA]</scope>
    <source>
        <strain evidence="2 3">6_TX</strain>
    </source>
</reference>
<dbReference type="OrthoDB" id="7058039at2"/>
<sequence>MSQDTLYLAEPMFSETLQRFDSDTVFPPIKKIGITTGMPQRREKELLGTLSPVKVKIVKAWTNLAAREVESMLHTILDNTRLDGEYFWDGSENLVEAVSGFIERYHPEATEITIQEDADVQAATNAANASRERRIYSEVIPRLEALGIEGYHVTKGEKGVRFPVKDYRLHIGARTGGRYTMTIWSTSRTSNQALNDFMHAQEISSTGTEDSPRRARIPLSSLDLIMESLSHCLNPAPQE</sequence>
<comment type="caution">
    <text evidence="2">The sequence shown here is derived from an EMBL/GenBank/DDBJ whole genome shotgun (WGS) entry which is preliminary data.</text>
</comment>
<gene>
    <name evidence="2" type="ORF">DFO67_12427</name>
</gene>
<dbReference type="SMART" id="SM00974">
    <property type="entry name" value="T5orf172"/>
    <property type="match status" value="1"/>
</dbReference>
<feature type="domain" description="Bacteriophage T5 Orf172 DNA-binding" evidence="1">
    <location>
        <begin position="24"/>
        <end position="102"/>
    </location>
</feature>
<evidence type="ECO:0000259" key="1">
    <source>
        <dbReference type="SMART" id="SM00974"/>
    </source>
</evidence>
<dbReference type="InterPro" id="IPR018306">
    <property type="entry name" value="Phage_T5_Orf172_DNA-bd"/>
</dbReference>
<proteinExistence type="predicted"/>
<protein>
    <submittedName>
        <fullName evidence="2">Meiotically Up-regulated Gene 113 (MUG113) protein</fullName>
    </submittedName>
</protein>
<dbReference type="Proteomes" id="UP000294489">
    <property type="component" value="Unassembled WGS sequence"/>
</dbReference>
<dbReference type="AlphaFoldDB" id="A0A4R8FD20"/>
<dbReference type="RefSeq" id="WP_134020588.1">
    <property type="nucleotide sequence ID" value="NZ_SOEC01000024.1"/>
</dbReference>